<keyword evidence="2" id="KW-1185">Reference proteome</keyword>
<dbReference type="Proteomes" id="UP000467214">
    <property type="component" value="Unassembled WGS sequence"/>
</dbReference>
<dbReference type="InterPro" id="IPR026365">
    <property type="entry name" value="BcepMu_gp16"/>
</dbReference>
<gene>
    <name evidence="1" type="ORF">GQF02_07145</name>
</gene>
<organism evidence="1 2">
    <name type="scientific">Craterilacuibacter sinensis</name>
    <dbReference type="NCBI Taxonomy" id="2686017"/>
    <lineage>
        <taxon>Bacteria</taxon>
        <taxon>Pseudomonadati</taxon>
        <taxon>Pseudomonadota</taxon>
        <taxon>Betaproteobacteria</taxon>
        <taxon>Neisseriales</taxon>
        <taxon>Neisseriaceae</taxon>
        <taxon>Craterilacuibacter</taxon>
    </lineage>
</organism>
<sequence length="75" mass="8294">MAKTLEEVRKEFRVEGVVISEWARKHGFEPHAVLDVLYGRRKGKFGVGKDISIALGIMDEVSTEHDQGGNKGGNL</sequence>
<evidence type="ECO:0000313" key="2">
    <source>
        <dbReference type="Proteomes" id="UP000467214"/>
    </source>
</evidence>
<accession>A0A845BKE5</accession>
<dbReference type="AlphaFoldDB" id="A0A845BKE5"/>
<dbReference type="EMBL" id="WSSB01000005">
    <property type="protein sequence ID" value="MXR36742.1"/>
    <property type="molecule type" value="Genomic_DNA"/>
</dbReference>
<protein>
    <submittedName>
        <fullName evidence="1">DNA-binding protein</fullName>
    </submittedName>
</protein>
<name>A0A845BKE5_9NEIS</name>
<reference evidence="1 2" key="1">
    <citation type="submission" date="2019-12" db="EMBL/GenBank/DDBJ databases">
        <title>Neisseriaceae gen. nov. sp. Genome sequencing and assembly.</title>
        <authorList>
            <person name="Liu Z."/>
            <person name="Li A."/>
        </authorList>
    </citation>
    <scope>NUCLEOTIDE SEQUENCE [LARGE SCALE GENOMIC DNA]</scope>
    <source>
        <strain evidence="1 2">B2N2-7</strain>
    </source>
</reference>
<evidence type="ECO:0000313" key="1">
    <source>
        <dbReference type="EMBL" id="MXR36742.1"/>
    </source>
</evidence>
<comment type="caution">
    <text evidence="1">The sequence shown here is derived from an EMBL/GenBank/DDBJ whole genome shotgun (WGS) entry which is preliminary data.</text>
</comment>
<dbReference type="GO" id="GO:0003677">
    <property type="term" value="F:DNA binding"/>
    <property type="evidence" value="ECO:0007669"/>
    <property type="project" value="UniProtKB-KW"/>
</dbReference>
<dbReference type="RefSeq" id="WP_160795941.1">
    <property type="nucleotide sequence ID" value="NZ_WSSB01000005.1"/>
</dbReference>
<keyword evidence="1" id="KW-0238">DNA-binding</keyword>
<proteinExistence type="predicted"/>
<dbReference type="NCBIfam" id="TIGR04111">
    <property type="entry name" value="BcepMu_gp16"/>
    <property type="match status" value="1"/>
</dbReference>